<reference evidence="1" key="1">
    <citation type="submission" date="2022-08" db="EMBL/GenBank/DDBJ databases">
        <title>Genome analysis of Corynebacteriales strain.</title>
        <authorList>
            <person name="Lee S.D."/>
        </authorList>
    </citation>
    <scope>NUCLEOTIDE SEQUENCE</scope>
    <source>
        <strain evidence="1">D3-21</strain>
    </source>
</reference>
<sequence length="240" mass="26411">MSVSTAALTLDSLCDLPRHARRCVFWELDPTTVADSRDYCDAEFEKEAWLSTVMLQWGSCGQLISTDGRTAGYALYAPPSDVPRSRLFPTSPVSADAVLLTTMKVEDGPEDYAMSLIQSVVQDLVRRGVRALEAFGVVDPRDDDGVATSEWLLRSPVQHGECSVDRCMIEAELLEKLGFSVVAPHHRFPRLRLELDRDLGWKAGVEYALERLLATSSITLTGKAPTTAQPVGVHQDLTFG</sequence>
<dbReference type="Proteomes" id="UP001152755">
    <property type="component" value="Unassembled WGS sequence"/>
</dbReference>
<keyword evidence="2" id="KW-1185">Reference proteome</keyword>
<accession>A0A9X4RDW5</accession>
<organism evidence="1 2">
    <name type="scientific">Speluncibacter jeojiensis</name>
    <dbReference type="NCBI Taxonomy" id="2710754"/>
    <lineage>
        <taxon>Bacteria</taxon>
        <taxon>Bacillati</taxon>
        <taxon>Actinomycetota</taxon>
        <taxon>Actinomycetes</taxon>
        <taxon>Mycobacteriales</taxon>
        <taxon>Speluncibacteraceae</taxon>
        <taxon>Speluncibacter</taxon>
    </lineage>
</organism>
<comment type="caution">
    <text evidence="1">The sequence shown here is derived from an EMBL/GenBank/DDBJ whole genome shotgun (WGS) entry which is preliminary data.</text>
</comment>
<evidence type="ECO:0000313" key="2">
    <source>
        <dbReference type="Proteomes" id="UP001152755"/>
    </source>
</evidence>
<dbReference type="EMBL" id="JANRHA010000004">
    <property type="protein sequence ID" value="MDG3014572.1"/>
    <property type="molecule type" value="Genomic_DNA"/>
</dbReference>
<dbReference type="RefSeq" id="WP_277831030.1">
    <property type="nucleotide sequence ID" value="NZ_JAAIVF010000001.1"/>
</dbReference>
<dbReference type="AlphaFoldDB" id="A0A9X4RDW5"/>
<evidence type="ECO:0000313" key="1">
    <source>
        <dbReference type="EMBL" id="MDG3014572.1"/>
    </source>
</evidence>
<protein>
    <submittedName>
        <fullName evidence="1">GNAT family N-acetyltransferase</fullName>
    </submittedName>
</protein>
<proteinExistence type="predicted"/>
<name>A0A9X4RDW5_9ACTN</name>
<gene>
    <name evidence="1" type="ORF">NVS88_08370</name>
</gene>